<keyword evidence="2" id="KW-0479">Metal-binding</keyword>
<evidence type="ECO:0000313" key="6">
    <source>
        <dbReference type="EMBL" id="CDW88068.1"/>
    </source>
</evidence>
<evidence type="ECO:0000313" key="7">
    <source>
        <dbReference type="Proteomes" id="UP000039865"/>
    </source>
</evidence>
<dbReference type="SUPFAM" id="SSF51182">
    <property type="entry name" value="RmlC-like cupins"/>
    <property type="match status" value="1"/>
</dbReference>
<dbReference type="InterPro" id="IPR011051">
    <property type="entry name" value="RmlC_Cupin_sf"/>
</dbReference>
<evidence type="ECO:0000259" key="5">
    <source>
        <dbReference type="Pfam" id="PF05726"/>
    </source>
</evidence>
<dbReference type="PIRSF" id="PIRSF006232">
    <property type="entry name" value="Pirin"/>
    <property type="match status" value="1"/>
</dbReference>
<organism evidence="6 7">
    <name type="scientific">Stylonychia lemnae</name>
    <name type="common">Ciliate</name>
    <dbReference type="NCBI Taxonomy" id="5949"/>
    <lineage>
        <taxon>Eukaryota</taxon>
        <taxon>Sar</taxon>
        <taxon>Alveolata</taxon>
        <taxon>Ciliophora</taxon>
        <taxon>Intramacronucleata</taxon>
        <taxon>Spirotrichea</taxon>
        <taxon>Stichotrichia</taxon>
        <taxon>Sporadotrichida</taxon>
        <taxon>Oxytrichidae</taxon>
        <taxon>Stylonychinae</taxon>
        <taxon>Stylonychia</taxon>
    </lineage>
</organism>
<reference evidence="6 7" key="1">
    <citation type="submission" date="2014-06" db="EMBL/GenBank/DDBJ databases">
        <authorList>
            <person name="Swart Estienne"/>
        </authorList>
    </citation>
    <scope>NUCLEOTIDE SEQUENCE [LARGE SCALE GENOMIC DNA]</scope>
    <source>
        <strain evidence="6 7">130c</strain>
    </source>
</reference>
<dbReference type="InterPro" id="IPR008778">
    <property type="entry name" value="Pirin_C_dom"/>
</dbReference>
<keyword evidence="7" id="KW-1185">Reference proteome</keyword>
<feature type="domain" description="Pirin N-terminal" evidence="4">
    <location>
        <begin position="26"/>
        <end position="121"/>
    </location>
</feature>
<dbReference type="InParanoid" id="A0A078B3I7"/>
<name>A0A078B3I7_STYLE</name>
<evidence type="ECO:0000256" key="3">
    <source>
        <dbReference type="RuleBase" id="RU003457"/>
    </source>
</evidence>
<protein>
    <recommendedName>
        <fullName evidence="8">Pirin</fullName>
    </recommendedName>
</protein>
<feature type="domain" description="Pirin C-terminal" evidence="5">
    <location>
        <begin position="175"/>
        <end position="281"/>
    </location>
</feature>
<dbReference type="EMBL" id="CCKQ01016191">
    <property type="protein sequence ID" value="CDW88068.1"/>
    <property type="molecule type" value="Genomic_DNA"/>
</dbReference>
<dbReference type="Pfam" id="PF05726">
    <property type="entry name" value="Pirin_C"/>
    <property type="match status" value="1"/>
</dbReference>
<evidence type="ECO:0008006" key="8">
    <source>
        <dbReference type="Google" id="ProtNLM"/>
    </source>
</evidence>
<feature type="binding site" evidence="2">
    <location>
        <position position="59"/>
    </location>
    <ligand>
        <name>Fe cation</name>
        <dbReference type="ChEBI" id="CHEBI:24875"/>
    </ligand>
</feature>
<dbReference type="InterPro" id="IPR012093">
    <property type="entry name" value="Pirin"/>
</dbReference>
<dbReference type="OrthoDB" id="198735at2759"/>
<dbReference type="OMA" id="VAHRDNA"/>
<evidence type="ECO:0000256" key="2">
    <source>
        <dbReference type="PIRSR" id="PIRSR006232-1"/>
    </source>
</evidence>
<proteinExistence type="inferred from homology"/>
<keyword evidence="2" id="KW-0408">Iron</keyword>
<feature type="binding site" evidence="2">
    <location>
        <position position="61"/>
    </location>
    <ligand>
        <name>Fe cation</name>
        <dbReference type="ChEBI" id="CHEBI:24875"/>
    </ligand>
</feature>
<accession>A0A078B3I7</accession>
<dbReference type="InterPro" id="IPR003829">
    <property type="entry name" value="Pirin_N_dom"/>
</dbReference>
<dbReference type="PANTHER" id="PTHR13903:SF8">
    <property type="entry name" value="PIRIN"/>
    <property type="match status" value="1"/>
</dbReference>
<sequence>MENQGKLKQIQVAFTAKEQPEGDGARVRRFIGVKQVPTLDPFLMLDWFNVKLPAGFPDHPHRGFETVTYLMQGEFFHEDFKGHKGKLGPGDIQWMTAGKGIVHSEMPASFTEAAIGFQLWINLDSSNKFCNPRYQEFKAESIPVYKDTQFQAKVISGQVFGVKGPIEAKTPTYFLDFFMDKGKIYSHAIPAGWNAMVIVHNGSLKIQDSPNVLSKGDSAQFVLNENEEEYLKFESMQDGTGFVLLAGKPINEPVVWRGPFVLNTQEELKKTFSDYSNGKNGFEGSNTWESGIKDLKFQQ</sequence>
<comment type="cofactor">
    <cofactor evidence="2">
        <name>Fe cation</name>
        <dbReference type="ChEBI" id="CHEBI:24875"/>
    </cofactor>
    <text evidence="2">Binds 1 Fe cation per subunit.</text>
</comment>
<dbReference type="Pfam" id="PF02678">
    <property type="entry name" value="Pirin"/>
    <property type="match status" value="1"/>
</dbReference>
<dbReference type="CDD" id="cd02909">
    <property type="entry name" value="cupin_pirin_N"/>
    <property type="match status" value="1"/>
</dbReference>
<dbReference type="AlphaFoldDB" id="A0A078B3I7"/>
<gene>
    <name evidence="6" type="primary">Contig4524.g4830</name>
    <name evidence="6" type="ORF">STYLEM_17183</name>
</gene>
<dbReference type="PANTHER" id="PTHR13903">
    <property type="entry name" value="PIRIN-RELATED"/>
    <property type="match status" value="1"/>
</dbReference>
<feature type="binding site" evidence="2">
    <location>
        <position position="103"/>
    </location>
    <ligand>
        <name>Fe cation</name>
        <dbReference type="ChEBI" id="CHEBI:24875"/>
    </ligand>
</feature>
<dbReference type="Gene3D" id="2.60.120.10">
    <property type="entry name" value="Jelly Rolls"/>
    <property type="match status" value="2"/>
</dbReference>
<comment type="similarity">
    <text evidence="1 3">Belongs to the pirin family.</text>
</comment>
<dbReference type="GO" id="GO:0046872">
    <property type="term" value="F:metal ion binding"/>
    <property type="evidence" value="ECO:0007669"/>
    <property type="project" value="UniProtKB-KW"/>
</dbReference>
<dbReference type="Proteomes" id="UP000039865">
    <property type="component" value="Unassembled WGS sequence"/>
</dbReference>
<dbReference type="InterPro" id="IPR014710">
    <property type="entry name" value="RmlC-like_jellyroll"/>
</dbReference>
<feature type="binding site" evidence="2">
    <location>
        <position position="105"/>
    </location>
    <ligand>
        <name>Fe cation</name>
        <dbReference type="ChEBI" id="CHEBI:24875"/>
    </ligand>
</feature>
<evidence type="ECO:0000259" key="4">
    <source>
        <dbReference type="Pfam" id="PF02678"/>
    </source>
</evidence>
<dbReference type="CDD" id="cd02247">
    <property type="entry name" value="cupin_pirin_C"/>
    <property type="match status" value="1"/>
</dbReference>
<evidence type="ECO:0000256" key="1">
    <source>
        <dbReference type="ARBA" id="ARBA00008416"/>
    </source>
</evidence>